<evidence type="ECO:0000313" key="2">
    <source>
        <dbReference type="Proteomes" id="UP000630936"/>
    </source>
</evidence>
<comment type="caution">
    <text evidence="1">The sequence shown here is derived from an EMBL/GenBank/DDBJ whole genome shotgun (WGS) entry which is preliminary data.</text>
</comment>
<dbReference type="Proteomes" id="UP000630936">
    <property type="component" value="Unassembled WGS sequence"/>
</dbReference>
<proteinExistence type="predicted"/>
<reference evidence="1" key="2">
    <citation type="submission" date="2020-09" db="EMBL/GenBank/DDBJ databases">
        <authorList>
            <person name="Sun Q."/>
            <person name="Ohkuma M."/>
        </authorList>
    </citation>
    <scope>NUCLEOTIDE SEQUENCE</scope>
    <source>
        <strain evidence="1">JCM 4988</strain>
    </source>
</reference>
<dbReference type="EMBL" id="BMWG01000004">
    <property type="protein sequence ID" value="GGZ26306.1"/>
    <property type="molecule type" value="Genomic_DNA"/>
</dbReference>
<name>A0A918UQ56_9ACTN</name>
<sequence length="109" mass="11542">MTRSLVRELLDGLTEYRNRRAPRGGRGGAASRCGGGMGGGLAVGDIAYDIEARAVGVVMAECGTHYALRPVDGGLEWEAPQEGVRLATDADRLSAAVAERNANSRKRAW</sequence>
<protein>
    <submittedName>
        <fullName evidence="1">Uncharacterized protein</fullName>
    </submittedName>
</protein>
<reference evidence="1" key="1">
    <citation type="journal article" date="2014" name="Int. J. Syst. Evol. Microbiol.">
        <title>Complete genome sequence of Corynebacterium casei LMG S-19264T (=DSM 44701T), isolated from a smear-ripened cheese.</title>
        <authorList>
            <consortium name="US DOE Joint Genome Institute (JGI-PGF)"/>
            <person name="Walter F."/>
            <person name="Albersmeier A."/>
            <person name="Kalinowski J."/>
            <person name="Ruckert C."/>
        </authorList>
    </citation>
    <scope>NUCLEOTIDE SEQUENCE</scope>
    <source>
        <strain evidence="1">JCM 4988</strain>
    </source>
</reference>
<evidence type="ECO:0000313" key="1">
    <source>
        <dbReference type="EMBL" id="GGZ26306.1"/>
    </source>
</evidence>
<organism evidence="1 2">
    <name type="scientific">Streptomyces inusitatus</name>
    <dbReference type="NCBI Taxonomy" id="68221"/>
    <lineage>
        <taxon>Bacteria</taxon>
        <taxon>Bacillati</taxon>
        <taxon>Actinomycetota</taxon>
        <taxon>Actinomycetes</taxon>
        <taxon>Kitasatosporales</taxon>
        <taxon>Streptomycetaceae</taxon>
        <taxon>Streptomyces</taxon>
    </lineage>
</organism>
<accession>A0A918UQ56</accession>
<dbReference type="AlphaFoldDB" id="A0A918UQ56"/>
<keyword evidence="2" id="KW-1185">Reference proteome</keyword>
<gene>
    <name evidence="1" type="ORF">GCM10010387_19510</name>
</gene>